<evidence type="ECO:0000313" key="6">
    <source>
        <dbReference type="Proteomes" id="UP000794436"/>
    </source>
</evidence>
<evidence type="ECO:0000256" key="1">
    <source>
        <dbReference type="ARBA" id="ARBA00004245"/>
    </source>
</evidence>
<keyword evidence="6" id="KW-1185">Reference proteome</keyword>
<evidence type="ECO:0000256" key="2">
    <source>
        <dbReference type="ARBA" id="ARBA00022490"/>
    </source>
</evidence>
<name>A0A8K1FPL8_PYTOL</name>
<evidence type="ECO:0000256" key="3">
    <source>
        <dbReference type="ARBA" id="ARBA00023212"/>
    </source>
</evidence>
<accession>A0A8K1FPL8</accession>
<dbReference type="AlphaFoldDB" id="A0A8K1FPL8"/>
<dbReference type="InterPro" id="IPR001611">
    <property type="entry name" value="Leu-rich_rpt"/>
</dbReference>
<dbReference type="Proteomes" id="UP000794436">
    <property type="component" value="Unassembled WGS sequence"/>
</dbReference>
<feature type="compositionally biased region" description="Basic and acidic residues" evidence="4">
    <location>
        <begin position="603"/>
        <end position="617"/>
    </location>
</feature>
<sequence length="631" mass="69627">MATVARFPLPHAAMEEPDARRFLPPPDIHPNNAVFGAVSLPKPLTWQRREHMVQRRNILGRIGQLLKRNAQLVVNADGNQEEHEAQSKTWALARKIEVLIFLNSASLLEYSNVDSLARRVQAMTTSIVNKKIRRQVGGNPSTSRCGSPPAPVFPEAAPAPRVSVTAAIATTAAPYPMDPVPAMPLASLAVVAPVVMQPVAGPASPAPSTPSSILPSIGRLVPKRSAAEMVTSPRLFGGFPDRETKRARRSVELGQLLLRGYDEISKMVWSYVDGVQIMRCRQINRTAQVLVPMFVTSLELSCNSIQQALATPSSITGGCILRECVNLKHLEVVSLSSGMTFGKLSMRAMNCPQRFVVTHDDHEQIVLALSEQLRFNAFPQLTRLGLTCLFTNEEADGEADVLLNNLMTGCCPQLQELCLPGNSFGDYGAMKVAQMLRSRVCPKLTRLDLRRNFIAEEGLRSICHALADGCAPDLVELCLGGNTITDSCFHHILFAMESRQLTQLRFLGIEMNYLTATSMEMLGRTIGKMVCPQLSQISYSDNSVDNTEAKRLIATTVYQERVLRQRQQQLRRQQSQMNGGQVAFGSDVQHPQLQQHAMATRYGESHMRRSMEAHDSSGEDDDDDHYSSDSD</sequence>
<comment type="subcellular location">
    <subcellularLocation>
        <location evidence="1">Cytoplasm</location>
        <location evidence="1">Cytoskeleton</location>
    </subcellularLocation>
</comment>
<evidence type="ECO:0000313" key="5">
    <source>
        <dbReference type="EMBL" id="TMW65758.1"/>
    </source>
</evidence>
<dbReference type="SUPFAM" id="SSF52047">
    <property type="entry name" value="RNI-like"/>
    <property type="match status" value="1"/>
</dbReference>
<dbReference type="InterPro" id="IPR052410">
    <property type="entry name" value="DRC5"/>
</dbReference>
<proteinExistence type="predicted"/>
<keyword evidence="2" id="KW-0963">Cytoplasm</keyword>
<keyword evidence="3" id="KW-0206">Cytoskeleton</keyword>
<dbReference type="PANTHER" id="PTHR24107">
    <property type="entry name" value="YNEIN REGULATORY COMPLEX SUBUNIT 5"/>
    <property type="match status" value="1"/>
</dbReference>
<reference evidence="5" key="1">
    <citation type="submission" date="2019-03" db="EMBL/GenBank/DDBJ databases">
        <title>Long read genome sequence of the mycoparasitic Pythium oligandrum ATCC 38472 isolated from sugarbeet rhizosphere.</title>
        <authorList>
            <person name="Gaulin E."/>
        </authorList>
    </citation>
    <scope>NUCLEOTIDE SEQUENCE</scope>
    <source>
        <strain evidence="5">ATCC 38472_TT</strain>
    </source>
</reference>
<protein>
    <submittedName>
        <fullName evidence="5">Uncharacterized protein</fullName>
    </submittedName>
</protein>
<gene>
    <name evidence="5" type="ORF">Poli38472_008400</name>
</gene>
<dbReference type="OrthoDB" id="120976at2759"/>
<dbReference type="EMBL" id="SPLM01000037">
    <property type="protein sequence ID" value="TMW65758.1"/>
    <property type="molecule type" value="Genomic_DNA"/>
</dbReference>
<dbReference type="PANTHER" id="PTHR24107:SF2">
    <property type="entry name" value="NLR FAMILY CARD DOMAIN CONTAINING 3"/>
    <property type="match status" value="1"/>
</dbReference>
<dbReference type="SMART" id="SM00368">
    <property type="entry name" value="LRR_RI"/>
    <property type="match status" value="3"/>
</dbReference>
<dbReference type="InterPro" id="IPR032675">
    <property type="entry name" value="LRR_dom_sf"/>
</dbReference>
<feature type="region of interest" description="Disordered" evidence="4">
    <location>
        <begin position="568"/>
        <end position="631"/>
    </location>
</feature>
<dbReference type="Pfam" id="PF13516">
    <property type="entry name" value="LRR_6"/>
    <property type="match status" value="1"/>
</dbReference>
<evidence type="ECO:0000256" key="4">
    <source>
        <dbReference type="SAM" id="MobiDB-lite"/>
    </source>
</evidence>
<organism evidence="5 6">
    <name type="scientific">Pythium oligandrum</name>
    <name type="common">Mycoparasitic fungus</name>
    <dbReference type="NCBI Taxonomy" id="41045"/>
    <lineage>
        <taxon>Eukaryota</taxon>
        <taxon>Sar</taxon>
        <taxon>Stramenopiles</taxon>
        <taxon>Oomycota</taxon>
        <taxon>Peronosporomycetes</taxon>
        <taxon>Pythiales</taxon>
        <taxon>Pythiaceae</taxon>
        <taxon>Pythium</taxon>
    </lineage>
</organism>
<comment type="caution">
    <text evidence="5">The sequence shown here is derived from an EMBL/GenBank/DDBJ whole genome shotgun (WGS) entry which is preliminary data.</text>
</comment>
<dbReference type="Gene3D" id="3.80.10.10">
    <property type="entry name" value="Ribonuclease Inhibitor"/>
    <property type="match status" value="1"/>
</dbReference>
<dbReference type="GO" id="GO:0005856">
    <property type="term" value="C:cytoskeleton"/>
    <property type="evidence" value="ECO:0007669"/>
    <property type="project" value="UniProtKB-SubCell"/>
</dbReference>